<keyword evidence="3" id="KW-0540">Nuclease</keyword>
<dbReference type="AlphaFoldDB" id="A0A447KS42"/>
<evidence type="ECO:0000259" key="2">
    <source>
        <dbReference type="Pfam" id="PF17768"/>
    </source>
</evidence>
<dbReference type="InterPro" id="IPR051673">
    <property type="entry name" value="SSDNA_exonuclease_RecJ"/>
</dbReference>
<dbReference type="SUPFAM" id="SSF64182">
    <property type="entry name" value="DHH phosphoesterases"/>
    <property type="match status" value="1"/>
</dbReference>
<keyword evidence="1 3" id="KW-0378">Hydrolase</keyword>
<accession>A0A447KS42</accession>
<dbReference type="InterPro" id="IPR041122">
    <property type="entry name" value="RecJ_OB"/>
</dbReference>
<dbReference type="PANTHER" id="PTHR30255:SF2">
    <property type="entry name" value="SINGLE-STRANDED-DNA-SPECIFIC EXONUCLEASE RECJ"/>
    <property type="match status" value="1"/>
</dbReference>
<proteinExistence type="predicted"/>
<dbReference type="Proteomes" id="UP000281391">
    <property type="component" value="Chromosome"/>
</dbReference>
<protein>
    <submittedName>
        <fullName evidence="3">Single-stranded-DNA-specific exonuclease recJ</fullName>
        <ecNumber evidence="3">3.1.-.-</ecNumber>
    </submittedName>
</protein>
<sequence>MRDALERLDTLNPGLMLKFGGHAMAAGLSLEEARFDEFRQRFGELVGEWLDPAMLEGVIWSDGELAMQELTLETAELLREGGPWGQAFPEPTFDGRFRILQQRLVGEKHLKLMVEPLGGGPLLDGIAFNVDTTLWPDSSVREVELAYKLDVNEFRGNRSVQLLIQHIWPY</sequence>
<feature type="domain" description="RecJ OB" evidence="2">
    <location>
        <begin position="62"/>
        <end position="166"/>
    </location>
</feature>
<evidence type="ECO:0000256" key="1">
    <source>
        <dbReference type="ARBA" id="ARBA00022801"/>
    </source>
</evidence>
<gene>
    <name evidence="3" type="primary">recJ_3</name>
    <name evidence="3" type="ORF">NCTC11214_02730</name>
</gene>
<dbReference type="EMBL" id="LR134117">
    <property type="protein sequence ID" value="VDZ58279.1"/>
    <property type="molecule type" value="Genomic_DNA"/>
</dbReference>
<keyword evidence="3" id="KW-0269">Exonuclease</keyword>
<dbReference type="InterPro" id="IPR038763">
    <property type="entry name" value="DHH_sf"/>
</dbReference>
<dbReference type="Gene3D" id="2.40.50.460">
    <property type="match status" value="1"/>
</dbReference>
<evidence type="ECO:0000313" key="3">
    <source>
        <dbReference type="EMBL" id="VDZ58279.1"/>
    </source>
</evidence>
<dbReference type="PANTHER" id="PTHR30255">
    <property type="entry name" value="SINGLE-STRANDED-DNA-SPECIFIC EXONUCLEASE RECJ"/>
    <property type="match status" value="1"/>
</dbReference>
<dbReference type="GO" id="GO:0004527">
    <property type="term" value="F:exonuclease activity"/>
    <property type="evidence" value="ECO:0007669"/>
    <property type="project" value="UniProtKB-KW"/>
</dbReference>
<reference evidence="3 4" key="1">
    <citation type="submission" date="2018-12" db="EMBL/GenBank/DDBJ databases">
        <authorList>
            <consortium name="Pathogen Informatics"/>
        </authorList>
    </citation>
    <scope>NUCLEOTIDE SEQUENCE [LARGE SCALE GENOMIC DNA]</scope>
    <source>
        <strain evidence="3 4">NCTC11214</strain>
    </source>
</reference>
<name>A0A447KS42_SEROD</name>
<dbReference type="EC" id="3.1.-.-" evidence="3"/>
<organism evidence="3 4">
    <name type="scientific">Serratia odorifera</name>
    <dbReference type="NCBI Taxonomy" id="618"/>
    <lineage>
        <taxon>Bacteria</taxon>
        <taxon>Pseudomonadati</taxon>
        <taxon>Pseudomonadota</taxon>
        <taxon>Gammaproteobacteria</taxon>
        <taxon>Enterobacterales</taxon>
        <taxon>Yersiniaceae</taxon>
        <taxon>Serratia</taxon>
    </lineage>
</organism>
<dbReference type="KEGG" id="sof:NCTC11214_02730"/>
<dbReference type="Pfam" id="PF17768">
    <property type="entry name" value="RecJ_OB"/>
    <property type="match status" value="1"/>
</dbReference>
<evidence type="ECO:0000313" key="4">
    <source>
        <dbReference type="Proteomes" id="UP000281391"/>
    </source>
</evidence>